<evidence type="ECO:0000313" key="7">
    <source>
        <dbReference type="EMBL" id="TQL51123.1"/>
    </source>
</evidence>
<protein>
    <recommendedName>
        <fullName evidence="6">SURF1-like protein</fullName>
    </recommendedName>
</protein>
<evidence type="ECO:0000256" key="4">
    <source>
        <dbReference type="ARBA" id="ARBA00022989"/>
    </source>
</evidence>
<evidence type="ECO:0000313" key="8">
    <source>
        <dbReference type="Proteomes" id="UP000319516"/>
    </source>
</evidence>
<reference evidence="7 8" key="1">
    <citation type="submission" date="2019-06" db="EMBL/GenBank/DDBJ databases">
        <title>Sequencing the genomes of 1000 actinobacteria strains.</title>
        <authorList>
            <person name="Klenk H.-P."/>
        </authorList>
    </citation>
    <scope>NUCLEOTIDE SEQUENCE [LARGE SCALE GENOMIC DNA]</scope>
    <source>
        <strain evidence="7 8">DSM 12335</strain>
    </source>
</reference>
<organism evidence="7 8">
    <name type="scientific">Ornithinicoccus hortensis</name>
    <dbReference type="NCBI Taxonomy" id="82346"/>
    <lineage>
        <taxon>Bacteria</taxon>
        <taxon>Bacillati</taxon>
        <taxon>Actinomycetota</taxon>
        <taxon>Actinomycetes</taxon>
        <taxon>Micrococcales</taxon>
        <taxon>Intrasporangiaceae</taxon>
        <taxon>Ornithinicoccus</taxon>
    </lineage>
</organism>
<name>A0A542YSQ0_9MICO</name>
<dbReference type="AlphaFoldDB" id="A0A542YSQ0"/>
<evidence type="ECO:0000256" key="6">
    <source>
        <dbReference type="RuleBase" id="RU363076"/>
    </source>
</evidence>
<gene>
    <name evidence="7" type="ORF">FB467_2258</name>
</gene>
<dbReference type="Pfam" id="PF02104">
    <property type="entry name" value="SURF1"/>
    <property type="match status" value="1"/>
</dbReference>
<accession>A0A542YSQ0</accession>
<dbReference type="GO" id="GO:0005886">
    <property type="term" value="C:plasma membrane"/>
    <property type="evidence" value="ECO:0007669"/>
    <property type="project" value="UniProtKB-SubCell"/>
</dbReference>
<evidence type="ECO:0000256" key="1">
    <source>
        <dbReference type="ARBA" id="ARBA00004370"/>
    </source>
</evidence>
<dbReference type="CDD" id="cd06662">
    <property type="entry name" value="SURF1"/>
    <property type="match status" value="1"/>
</dbReference>
<sequence length="264" mass="28741">MSRQWAGALALAAVFAVVAVLLGNWQYSKHVDKTANRDRVAAHYDAEPRPLGDTVDLTEPVTQAEEWTRVTATGSYRAQDQLMVRNRPFDGTFGYEVLVPFVPDDGSPAVLVNRGWLANAEDASTLPEVPPPPEGTATVTGWLRPGEPDLGRDLPAGQLASINVAGAQAAIGPDLPLLDGYLVLGEESPEVERPVPIARPRTDLGPHLAYAIQWWFTSPIGFVMVVVFARRDYLDAQAQERTATDGTPVPARPKKVRIWDEEDG</sequence>
<dbReference type="PROSITE" id="PS50895">
    <property type="entry name" value="SURF1"/>
    <property type="match status" value="1"/>
</dbReference>
<keyword evidence="5 6" id="KW-0472">Membrane</keyword>
<comment type="subcellular location">
    <subcellularLocation>
        <location evidence="6">Cell membrane</location>
        <topology evidence="6">Multi-pass membrane protein</topology>
    </subcellularLocation>
    <subcellularLocation>
        <location evidence="1">Membrane</location>
    </subcellularLocation>
</comment>
<comment type="similarity">
    <text evidence="2 6">Belongs to the SURF1 family.</text>
</comment>
<comment type="caution">
    <text evidence="6">Lacks conserved residue(s) required for the propagation of feature annotation.</text>
</comment>
<evidence type="ECO:0000256" key="2">
    <source>
        <dbReference type="ARBA" id="ARBA00007165"/>
    </source>
</evidence>
<keyword evidence="8" id="KW-1185">Reference proteome</keyword>
<keyword evidence="6" id="KW-1003">Cell membrane</keyword>
<comment type="caution">
    <text evidence="7">The sequence shown here is derived from an EMBL/GenBank/DDBJ whole genome shotgun (WGS) entry which is preliminary data.</text>
</comment>
<feature type="transmembrane region" description="Helical" evidence="6">
    <location>
        <begin position="208"/>
        <end position="229"/>
    </location>
</feature>
<keyword evidence="3 6" id="KW-0812">Transmembrane</keyword>
<dbReference type="PANTHER" id="PTHR23427">
    <property type="entry name" value="SURFEIT LOCUS PROTEIN"/>
    <property type="match status" value="1"/>
</dbReference>
<dbReference type="InterPro" id="IPR002994">
    <property type="entry name" value="Surf1/Shy1"/>
</dbReference>
<keyword evidence="4 6" id="KW-1133">Transmembrane helix</keyword>
<evidence type="ECO:0000256" key="3">
    <source>
        <dbReference type="ARBA" id="ARBA00022692"/>
    </source>
</evidence>
<proteinExistence type="inferred from homology"/>
<dbReference type="PANTHER" id="PTHR23427:SF2">
    <property type="entry name" value="SURFEIT LOCUS PROTEIN 1"/>
    <property type="match status" value="1"/>
</dbReference>
<evidence type="ECO:0000256" key="5">
    <source>
        <dbReference type="ARBA" id="ARBA00023136"/>
    </source>
</evidence>
<dbReference type="Proteomes" id="UP000319516">
    <property type="component" value="Unassembled WGS sequence"/>
</dbReference>
<dbReference type="InterPro" id="IPR045214">
    <property type="entry name" value="Surf1/Surf4"/>
</dbReference>
<dbReference type="EMBL" id="VFOP01000001">
    <property type="protein sequence ID" value="TQL51123.1"/>
    <property type="molecule type" value="Genomic_DNA"/>
</dbReference>